<keyword evidence="8 13" id="KW-0862">Zinc</keyword>
<dbReference type="PANTHER" id="PTHR13723:SF200">
    <property type="entry name" value="ADAM METALLOPEPTIDASE WITH THROMBOSPONDIN TYPE 1 MOTIF B, ISOFORM B"/>
    <property type="match status" value="1"/>
</dbReference>
<feature type="disulfide bond" evidence="14">
    <location>
        <begin position="505"/>
        <end position="543"/>
    </location>
</feature>
<feature type="disulfide bond" evidence="14">
    <location>
        <begin position="426"/>
        <end position="449"/>
    </location>
</feature>
<feature type="binding site" evidence="13">
    <location>
        <position position="402"/>
    </location>
    <ligand>
        <name>Ca(2+)</name>
        <dbReference type="ChEBI" id="CHEBI:29108"/>
        <label>1</label>
    </ligand>
</feature>
<dbReference type="Pfam" id="PF17771">
    <property type="entry name" value="ADAMTS_CR_2"/>
    <property type="match status" value="1"/>
</dbReference>
<feature type="disulfide bond" evidence="14">
    <location>
        <begin position="520"/>
        <end position="532"/>
    </location>
</feature>
<dbReference type="Pfam" id="PF19236">
    <property type="entry name" value="ADAMTS_CR_3"/>
    <property type="match status" value="1"/>
</dbReference>
<dbReference type="OrthoDB" id="10035764at2759"/>
<name>A0A7M5ULH1_9CNID</name>
<feature type="disulfide bond" evidence="14">
    <location>
        <begin position="360"/>
        <end position="383"/>
    </location>
</feature>
<feature type="binding site" evidence="13">
    <location>
        <position position="209"/>
    </location>
    <ligand>
        <name>Ca(2+)</name>
        <dbReference type="ChEBI" id="CHEBI:29108"/>
        <label>2</label>
    </ligand>
</feature>
<feature type="disulfide bond" evidence="14">
    <location>
        <begin position="470"/>
        <end position="481"/>
    </location>
</feature>
<dbReference type="SUPFAM" id="SSF82895">
    <property type="entry name" value="TSP-1 type 1 repeat"/>
    <property type="match status" value="8"/>
</dbReference>
<feature type="disulfide bond" evidence="14">
    <location>
        <begin position="444"/>
        <end position="476"/>
    </location>
</feature>
<keyword evidence="19" id="KW-1185">Reference proteome</keyword>
<dbReference type="InterPro" id="IPR024079">
    <property type="entry name" value="MetalloPept_cat_dom_sf"/>
</dbReference>
<evidence type="ECO:0000256" key="3">
    <source>
        <dbReference type="ARBA" id="ARBA00022670"/>
    </source>
</evidence>
<evidence type="ECO:0000256" key="16">
    <source>
        <dbReference type="SAM" id="SignalP"/>
    </source>
</evidence>
<accession>A0A7M5ULH1</accession>
<dbReference type="InterPro" id="IPR041645">
    <property type="entry name" value="ADAMTS_CR_2"/>
</dbReference>
<keyword evidence="6" id="KW-0677">Repeat</keyword>
<evidence type="ECO:0000256" key="15">
    <source>
        <dbReference type="PROSITE-ProRule" id="PRU00276"/>
    </source>
</evidence>
<dbReference type="EnsemblMetazoa" id="CLYHEMT002524.1">
    <property type="protein sequence ID" value="CLYHEMP002524.1"/>
    <property type="gene ID" value="CLYHEMG002524"/>
</dbReference>
<evidence type="ECO:0000256" key="13">
    <source>
        <dbReference type="PIRSR" id="PIRSR613273-2"/>
    </source>
</evidence>
<dbReference type="GO" id="GO:0005576">
    <property type="term" value="C:extracellular region"/>
    <property type="evidence" value="ECO:0007669"/>
    <property type="project" value="UniProtKB-SubCell"/>
</dbReference>
<comment type="caution">
    <text evidence="15">Lacks conserved residue(s) required for the propagation of feature annotation.</text>
</comment>
<dbReference type="SUPFAM" id="SSF55486">
    <property type="entry name" value="Metalloproteases ('zincins'), catalytic domain"/>
    <property type="match status" value="1"/>
</dbReference>
<dbReference type="PROSITE" id="PS50092">
    <property type="entry name" value="TSP1"/>
    <property type="match status" value="7"/>
</dbReference>
<evidence type="ECO:0000256" key="4">
    <source>
        <dbReference type="ARBA" id="ARBA00022723"/>
    </source>
</evidence>
<feature type="binding site" evidence="13">
    <location>
        <position position="290"/>
    </location>
    <ligand>
        <name>Ca(2+)</name>
        <dbReference type="ChEBI" id="CHEBI:29108"/>
        <label>1</label>
    </ligand>
</feature>
<feature type="disulfide bond" evidence="14">
    <location>
        <begin position="307"/>
        <end position="311"/>
    </location>
</feature>
<dbReference type="PANTHER" id="PTHR13723">
    <property type="entry name" value="ADAMTS A DISINTEGRIN AND METALLOPROTEASE WITH THROMBOSPONDIN MOTIFS PROTEASE"/>
    <property type="match status" value="1"/>
</dbReference>
<sequence>MVVGKLIFLLCCLALVSAVVLREKPTVHEKFSTRELTQIFGTDDQNEVPSYQLARLKRHASKLLPSSIVLNAFGTELKLNLSIGQDFIAHGHTIEFYGADGKVEKYAGTPGEFSTGQVHDDEHSHVALHHNDQGVRGSIRTKKDMFFVNALPTRFQNSDADHIVFRRTDLPQTHALRSLACGMENKVEQIKQTIKRRSRRSVTGPKTIELMIAADYKMVEHYSKLFVPTYLLSVANIMAGLFKDPSLEIPINVLVTRTIVFETDTFQAASMSDLLAKFRSWVKLNNNQDDTDANHVDNAMLLTRKGCADGCQLEGLAGHNVVCSENAQSVSVDRGLMTAVTAAHELAHNLGVGHDNTAECPDGTNIMATGTAIGKTIFQWSKCSSNAIKAALESPASTCFDDVPSEHKTNSSFQLYGKVYGADQQCQFIYGPDYGKCSFKESECERLYCAKTGSSQCAALSYPPVHGTSCGEHMHCIQATCVPDGTRPTEPIDGQWSPWSEFGECNRPCGMGVQWRERKCNSPAPSNGGKDCEGEAKGHFTTCNTQKCAPGTDGFRLQQCKKKNAEYQDFYDSSRPCQLICGTSSLAYYFGTVQDATPCKPGVKGSICVQGQCKPYGCDLQLESGNVVDRCGVCKGLGNTCKLVTGQDMNTYSSQGEHHLIDVPAGSTNIKIKELGRTYNFLGFKIEDSSSLAIQLPTYSTTYLLDGVPIYYDMETFDHPDQLIIEKALPRDIKTYVVNYYAQTSKGVEWTFYTPIDNDTTVPLPTFKLIAGEWGSCSKTCGGGIQTRLLQCIREDDQSVVSSSSCEGLEGPVTQQSCNANVCPALWYVTEWTKCSKLCGSGTKTRKLYCSRIDGTGQRITVDDSECTGEKPEDVEFTSTCNVIACPAYYVYGEWTQCSASCNGGKRSRSSICKHISEVGKLVTINVQACLYLGDPLVSETCNADIPCPEWKIVYSECSKTCDGGIQTASVVCTDPDSGTQVDASTCDASKKPTVTDADSKACNEELCDPYVWREQDGVCSVTCGKGLLPITQVCFGRVEKKNVEESKCPSPKPKDPTPKECDAGACPETYSWKTKFSECSVTCGTGTKTLEPYCVKDSDQSTSNEVLCDPAKKPGTSTEQCALGDCPIKYSWNTEMSECSVTCGEGVKTASYKCVRSTDNAQVDDSKCEGIAKPNIANEKCVEAACPPTYSWRKHNSSCSVSCGSGIITQSGHCHRDEDGERMEESFCNVSQKPTTQTFSCHKEACKAPFYWKGNFGRCMATCGSGHKLKVLSCVERATGHVTENEKCKDAAIPDDEQCTMEPCKPVFETDKMPPTYAVGCYGDQPTPRRVPIYLENMKDIYDPANPLPMIQKCAEKAHSMGYVYFATQYFGECWAGDLNTAEQYYLNGYTDRCENGIGKVAANFVYKIGTPESYPPVPALVNLGCYNDDPEDRSFQTHLDNFRPILDWDKKNFDDLVTKCAQSVSRRKWNVFGIQYYGECWSGENAVNTYAHTGKADRCSNGIGEVNANAVYVFVE</sequence>
<keyword evidence="7" id="KW-0378">Hydrolase</keyword>
<dbReference type="InterPro" id="IPR045371">
    <property type="entry name" value="ADAMTS_CR_3"/>
</dbReference>
<feature type="binding site" evidence="13 15">
    <location>
        <position position="354"/>
    </location>
    <ligand>
        <name>Zn(2+)</name>
        <dbReference type="ChEBI" id="CHEBI:29105"/>
        <note>catalytic</note>
    </ligand>
</feature>
<feature type="binding site" description="in inhibited form" evidence="13">
    <location>
        <position position="181"/>
    </location>
    <ligand>
        <name>Zn(2+)</name>
        <dbReference type="ChEBI" id="CHEBI:29105"/>
        <note>catalytic</note>
    </ligand>
</feature>
<keyword evidence="2" id="KW-0964">Secreted</keyword>
<dbReference type="InterPro" id="IPR000884">
    <property type="entry name" value="TSP1_rpt"/>
</dbReference>
<keyword evidence="10 14" id="KW-1015">Disulfide bond</keyword>
<dbReference type="InterPro" id="IPR010294">
    <property type="entry name" value="ADAMTS_spacer1"/>
</dbReference>
<feature type="binding site" evidence="13">
    <location>
        <position position="290"/>
    </location>
    <ligand>
        <name>Ca(2+)</name>
        <dbReference type="ChEBI" id="CHEBI:29108"/>
        <label>2</label>
    </ligand>
</feature>
<dbReference type="InterPro" id="IPR001590">
    <property type="entry name" value="Peptidase_M12B"/>
</dbReference>
<evidence type="ECO:0000256" key="10">
    <source>
        <dbReference type="ARBA" id="ARBA00023157"/>
    </source>
</evidence>
<evidence type="ECO:0000313" key="19">
    <source>
        <dbReference type="Proteomes" id="UP000594262"/>
    </source>
</evidence>
<proteinExistence type="predicted"/>
<dbReference type="GeneID" id="136817279"/>
<keyword evidence="5 16" id="KW-0732">Signal</keyword>
<dbReference type="SMART" id="SM00209">
    <property type="entry name" value="TSP1"/>
    <property type="match status" value="8"/>
</dbReference>
<evidence type="ECO:0000256" key="9">
    <source>
        <dbReference type="ARBA" id="ARBA00023049"/>
    </source>
</evidence>
<evidence type="ECO:0000256" key="11">
    <source>
        <dbReference type="ARBA" id="ARBA00023180"/>
    </source>
</evidence>
<dbReference type="Pfam" id="PF19030">
    <property type="entry name" value="TSP1_ADAMTS"/>
    <property type="match status" value="7"/>
</dbReference>
<dbReference type="InterPro" id="IPR036383">
    <property type="entry name" value="TSP1_rpt_sf"/>
</dbReference>
<dbReference type="Gene3D" id="3.40.1620.60">
    <property type="match status" value="1"/>
</dbReference>
<evidence type="ECO:0000256" key="2">
    <source>
        <dbReference type="ARBA" id="ARBA00022525"/>
    </source>
</evidence>
<feature type="domain" description="Peptidase M12B" evidence="17">
    <location>
        <begin position="206"/>
        <end position="404"/>
    </location>
</feature>
<feature type="active site" evidence="12 15">
    <location>
        <position position="345"/>
    </location>
</feature>
<dbReference type="Proteomes" id="UP000594262">
    <property type="component" value="Unplaced"/>
</dbReference>
<dbReference type="PROSITE" id="PS50215">
    <property type="entry name" value="ADAM_MEPRO"/>
    <property type="match status" value="1"/>
</dbReference>
<evidence type="ECO:0000313" key="18">
    <source>
        <dbReference type="EnsemblMetazoa" id="CLYHEMP002524.1"/>
    </source>
</evidence>
<feature type="binding site" evidence="13">
    <location>
        <position position="297"/>
    </location>
    <ligand>
        <name>Ca(2+)</name>
        <dbReference type="ChEBI" id="CHEBI:29108"/>
        <label>1</label>
    </ligand>
</feature>
<keyword evidence="9" id="KW-0482">Metalloprotease</keyword>
<feature type="signal peptide" evidence="16">
    <location>
        <begin position="1"/>
        <end position="18"/>
    </location>
</feature>
<dbReference type="Pfam" id="PF00090">
    <property type="entry name" value="TSP_1"/>
    <property type="match status" value="1"/>
</dbReference>
<dbReference type="Pfam" id="PF05986">
    <property type="entry name" value="ADAMTS_spacer1"/>
    <property type="match status" value="1"/>
</dbReference>
<dbReference type="InterPro" id="IPR050439">
    <property type="entry name" value="ADAMTS_ADAMTS-like"/>
</dbReference>
<dbReference type="FunFam" id="2.20.100.10:FF:000005">
    <property type="entry name" value="ADAM metallopeptidase with thrombospondin type 1 motif 9"/>
    <property type="match status" value="1"/>
</dbReference>
<dbReference type="InterPro" id="IPR013273">
    <property type="entry name" value="ADAMTS/ADAMTS-like"/>
</dbReference>
<feature type="binding site" evidence="13">
    <location>
        <position position="399"/>
    </location>
    <ligand>
        <name>Ca(2+)</name>
        <dbReference type="ChEBI" id="CHEBI:29108"/>
        <label>1</label>
    </ligand>
</feature>
<evidence type="ECO:0000256" key="1">
    <source>
        <dbReference type="ARBA" id="ARBA00004613"/>
    </source>
</evidence>
<organism evidence="18 19">
    <name type="scientific">Clytia hemisphaerica</name>
    <dbReference type="NCBI Taxonomy" id="252671"/>
    <lineage>
        <taxon>Eukaryota</taxon>
        <taxon>Metazoa</taxon>
        <taxon>Cnidaria</taxon>
        <taxon>Hydrozoa</taxon>
        <taxon>Hydroidolina</taxon>
        <taxon>Leptothecata</taxon>
        <taxon>Obeliida</taxon>
        <taxon>Clytiidae</taxon>
        <taxon>Clytia</taxon>
    </lineage>
</organism>
<feature type="binding site" evidence="13">
    <location>
        <position position="402"/>
    </location>
    <ligand>
        <name>Ca(2+)</name>
        <dbReference type="ChEBI" id="CHEBI:29108"/>
        <label>2</label>
    </ligand>
</feature>
<evidence type="ECO:0000256" key="12">
    <source>
        <dbReference type="PIRSR" id="PIRSR613273-1"/>
    </source>
</evidence>
<dbReference type="Gene3D" id="2.20.100.10">
    <property type="entry name" value="Thrombospondin type-1 (TSP1) repeat"/>
    <property type="match status" value="7"/>
</dbReference>
<comment type="cofactor">
    <cofactor evidence="13">
        <name>Zn(2+)</name>
        <dbReference type="ChEBI" id="CHEBI:29105"/>
    </cofactor>
    <text evidence="13">Binds 1 zinc ion per subunit.</text>
</comment>
<dbReference type="GO" id="GO:0030198">
    <property type="term" value="P:extracellular matrix organization"/>
    <property type="evidence" value="ECO:0007669"/>
    <property type="project" value="InterPro"/>
</dbReference>
<evidence type="ECO:0000256" key="7">
    <source>
        <dbReference type="ARBA" id="ARBA00022801"/>
    </source>
</evidence>
<dbReference type="FunFam" id="2.20.100.10:FF:000002">
    <property type="entry name" value="Unc-5 netrin receptor C"/>
    <property type="match status" value="1"/>
</dbReference>
<keyword evidence="11" id="KW-0325">Glycoprotein</keyword>
<keyword evidence="13" id="KW-0106">Calcium</keyword>
<dbReference type="PRINTS" id="PR01857">
    <property type="entry name" value="ADAMTSFAMILY"/>
</dbReference>
<comment type="subcellular location">
    <subcellularLocation>
        <location evidence="1">Secreted</location>
    </subcellularLocation>
</comment>
<feature type="binding site" evidence="13 15">
    <location>
        <position position="344"/>
    </location>
    <ligand>
        <name>Zn(2+)</name>
        <dbReference type="ChEBI" id="CHEBI:29105"/>
        <note>catalytic</note>
    </ligand>
</feature>
<evidence type="ECO:0000259" key="17">
    <source>
        <dbReference type="PROSITE" id="PS50215"/>
    </source>
</evidence>
<feature type="chain" id="PRO_5029478317" description="Peptidase M12B domain-containing protein" evidence="16">
    <location>
        <begin position="19"/>
        <end position="1518"/>
    </location>
</feature>
<feature type="disulfide bond" evidence="14">
    <location>
        <begin position="437"/>
        <end position="457"/>
    </location>
</feature>
<dbReference type="RefSeq" id="XP_066929713.1">
    <property type="nucleotide sequence ID" value="XM_067073612.1"/>
</dbReference>
<feature type="disulfide bond" evidence="14">
    <location>
        <begin position="323"/>
        <end position="399"/>
    </location>
</feature>
<keyword evidence="4 13" id="KW-0479">Metal-binding</keyword>
<dbReference type="Gene3D" id="2.60.120.830">
    <property type="match status" value="1"/>
</dbReference>
<evidence type="ECO:0000256" key="5">
    <source>
        <dbReference type="ARBA" id="ARBA00022729"/>
    </source>
</evidence>
<dbReference type="Pfam" id="PF01421">
    <property type="entry name" value="Reprolysin"/>
    <property type="match status" value="1"/>
</dbReference>
<feature type="disulfide bond" evidence="14">
    <location>
        <begin position="509"/>
        <end position="548"/>
    </location>
</feature>
<evidence type="ECO:0000256" key="14">
    <source>
        <dbReference type="PIRSR" id="PIRSR613273-3"/>
    </source>
</evidence>
<reference evidence="18" key="1">
    <citation type="submission" date="2021-01" db="UniProtKB">
        <authorList>
            <consortium name="EnsemblMetazoa"/>
        </authorList>
    </citation>
    <scope>IDENTIFICATION</scope>
</reference>
<evidence type="ECO:0000256" key="6">
    <source>
        <dbReference type="ARBA" id="ARBA00022737"/>
    </source>
</evidence>
<feature type="binding site" evidence="13 15">
    <location>
        <position position="348"/>
    </location>
    <ligand>
        <name>Zn(2+)</name>
        <dbReference type="ChEBI" id="CHEBI:29105"/>
        <note>catalytic</note>
    </ligand>
</feature>
<feature type="binding site" evidence="13">
    <location>
        <position position="209"/>
    </location>
    <ligand>
        <name>Ca(2+)</name>
        <dbReference type="ChEBI" id="CHEBI:29108"/>
        <label>1</label>
    </ligand>
</feature>
<dbReference type="Gene3D" id="3.40.390.10">
    <property type="entry name" value="Collagenase (Catalytic Domain)"/>
    <property type="match status" value="1"/>
</dbReference>
<protein>
    <recommendedName>
        <fullName evidence="17">Peptidase M12B domain-containing protein</fullName>
    </recommendedName>
</protein>
<keyword evidence="3" id="KW-0645">Protease</keyword>
<dbReference type="GO" id="GO:0004222">
    <property type="term" value="F:metalloendopeptidase activity"/>
    <property type="evidence" value="ECO:0007669"/>
    <property type="project" value="InterPro"/>
</dbReference>
<evidence type="ECO:0000256" key="8">
    <source>
        <dbReference type="ARBA" id="ARBA00022833"/>
    </source>
</evidence>
<dbReference type="GO" id="GO:0006508">
    <property type="term" value="P:proteolysis"/>
    <property type="evidence" value="ECO:0007669"/>
    <property type="project" value="UniProtKB-KW"/>
</dbReference>
<dbReference type="GO" id="GO:0046872">
    <property type="term" value="F:metal ion binding"/>
    <property type="evidence" value="ECO:0007669"/>
    <property type="project" value="UniProtKB-KW"/>
</dbReference>